<dbReference type="EMBL" id="CP120630">
    <property type="protein sequence ID" value="WEW61161.1"/>
    <property type="molecule type" value="Genomic_DNA"/>
</dbReference>
<name>A0AAF0DPL1_9EURO</name>
<gene>
    <name evidence="2" type="ORF">PRK78_006651</name>
</gene>
<evidence type="ECO:0000256" key="1">
    <source>
        <dbReference type="SAM" id="MobiDB-lite"/>
    </source>
</evidence>
<proteinExistence type="predicted"/>
<feature type="region of interest" description="Disordered" evidence="1">
    <location>
        <begin position="33"/>
        <end position="144"/>
    </location>
</feature>
<dbReference type="AlphaFoldDB" id="A0AAF0DPL1"/>
<keyword evidence="3" id="KW-1185">Reference proteome</keyword>
<sequence length="775" mass="84381">MESHQSCQTVSQPLEISSLGPVIVQLPSIQPKQEALEVPSKSHAKEPDASTRDSVQPATPPTSLPYADIARRAIASPGPLFIPKRRAPQSRPLEDPVAYPTLDESRIRAASEPKRASHRPKGWQPSPPSVKQEKQADCWPKVLEPSDKTVKDLVDSQKPTESPVLNQLCEIKHDRQSCFVQAPAERLTEYALSEQCSNHLTTVAQIMTEPSSEKSMAEQRNEKSFIAQLKATFNIQETGFSEVQACSSGGVNIAELKSHAEKRTSSILNPLPNAESARQLECHVQVFFPKPKAAALSDSASSLSTNNSFWDVSRSSPCSPLYQRTTYRHSSVPPTPIRDMAAGLTENPGNLPESSHCNSRLASSDTIIGSGAVSSAEVQGIIMGGPALSPTRQGTYATQRIPEVIEHRGVPSMHGVIGLAAPGSIPVTGGFEQGPLSASWHRISAPYSPSIYDAGSTPLRPDFGMMYHPPEVTTSRLAHVTVPCETLERLFGQTERFSNELGLVRTELQAQTLQLQQLTAHVNILCGQNGATVAQNSVPTPTAAFRTPPSAGTTKYNYDCDNSGSPMERGPPHQRQMSDATVRQDNIRPAVPAGPAFIHGKVSAFIQPAVPHTSAFENQASYVPAPISKTAHEEKLGTIVDQSKAHSVRRNPSRPIVFGQMHQDVPRMVQHDPAITIRQHEQQPSMKSPGSQAQPMIVNSVAHHRKTNSVRSQHGSEQFNRFTPPFNSGQGHEYPANNLFFQDGLGSKSQTKVDGTWGGTRNWYHQAYGNEKTQN</sequence>
<feature type="compositionally biased region" description="Basic and acidic residues" evidence="1">
    <location>
        <begin position="103"/>
        <end position="115"/>
    </location>
</feature>
<organism evidence="2 3">
    <name type="scientific">Emydomyces testavorans</name>
    <dbReference type="NCBI Taxonomy" id="2070801"/>
    <lineage>
        <taxon>Eukaryota</taxon>
        <taxon>Fungi</taxon>
        <taxon>Dikarya</taxon>
        <taxon>Ascomycota</taxon>
        <taxon>Pezizomycotina</taxon>
        <taxon>Eurotiomycetes</taxon>
        <taxon>Eurotiomycetidae</taxon>
        <taxon>Onygenales</taxon>
        <taxon>Nannizziopsiaceae</taxon>
        <taxon>Emydomyces</taxon>
    </lineage>
</organism>
<protein>
    <submittedName>
        <fullName evidence="2">Uncharacterized protein</fullName>
    </submittedName>
</protein>
<evidence type="ECO:0000313" key="3">
    <source>
        <dbReference type="Proteomes" id="UP001219355"/>
    </source>
</evidence>
<reference evidence="2" key="1">
    <citation type="submission" date="2023-03" db="EMBL/GenBank/DDBJ databases">
        <title>Emydomyces testavorans Genome Sequence.</title>
        <authorList>
            <person name="Hoyer L."/>
        </authorList>
    </citation>
    <scope>NUCLEOTIDE SEQUENCE</scope>
    <source>
        <strain evidence="2">16-2883</strain>
    </source>
</reference>
<evidence type="ECO:0000313" key="2">
    <source>
        <dbReference type="EMBL" id="WEW61161.1"/>
    </source>
</evidence>
<accession>A0AAF0DPL1</accession>
<dbReference type="Proteomes" id="UP001219355">
    <property type="component" value="Chromosome 4"/>
</dbReference>